<organism evidence="2 3">
    <name type="scientific">Photobacterium pectinilyticum</name>
    <dbReference type="NCBI Taxonomy" id="2906793"/>
    <lineage>
        <taxon>Bacteria</taxon>
        <taxon>Pseudomonadati</taxon>
        <taxon>Pseudomonadota</taxon>
        <taxon>Gammaproteobacteria</taxon>
        <taxon>Vibrionales</taxon>
        <taxon>Vibrionaceae</taxon>
        <taxon>Photobacterium</taxon>
    </lineage>
</organism>
<dbReference type="EMBL" id="JANEYT010000134">
    <property type="protein sequence ID" value="MCQ1061285.1"/>
    <property type="molecule type" value="Genomic_DNA"/>
</dbReference>
<reference evidence="2 3" key="1">
    <citation type="submission" date="2022-07" db="EMBL/GenBank/DDBJ databases">
        <title>Photobacterium pectinilyticum sp. nov., a marine bacterium isolated from surface seawater of Qingdao offshore.</title>
        <authorList>
            <person name="Wang X."/>
        </authorList>
    </citation>
    <scope>NUCLEOTIDE SEQUENCE [LARGE SCALE GENOMIC DNA]</scope>
    <source>
        <strain evidence="2 3">ZSDE20</strain>
    </source>
</reference>
<comment type="caution">
    <text evidence="2">The sequence shown here is derived from an EMBL/GenBank/DDBJ whole genome shotgun (WGS) entry which is preliminary data.</text>
</comment>
<protein>
    <submittedName>
        <fullName evidence="2">Helix-turn-helix domain-containing protein</fullName>
    </submittedName>
</protein>
<dbReference type="Proteomes" id="UP001524460">
    <property type="component" value="Unassembled WGS sequence"/>
</dbReference>
<proteinExistence type="predicted"/>
<evidence type="ECO:0000313" key="3">
    <source>
        <dbReference type="Proteomes" id="UP001524460"/>
    </source>
</evidence>
<dbReference type="InterPro" id="IPR036390">
    <property type="entry name" value="WH_DNA-bd_sf"/>
</dbReference>
<dbReference type="RefSeq" id="WP_255045401.1">
    <property type="nucleotide sequence ID" value="NZ_JANEYT010000134.1"/>
</dbReference>
<dbReference type="PROSITE" id="PS51077">
    <property type="entry name" value="HTH_ICLR"/>
    <property type="match status" value="1"/>
</dbReference>
<evidence type="ECO:0000313" key="2">
    <source>
        <dbReference type="EMBL" id="MCQ1061285.1"/>
    </source>
</evidence>
<feature type="domain" description="HTH iclR-type" evidence="1">
    <location>
        <begin position="4"/>
        <end position="64"/>
    </location>
</feature>
<keyword evidence="3" id="KW-1185">Reference proteome</keyword>
<evidence type="ECO:0000259" key="1">
    <source>
        <dbReference type="PROSITE" id="PS51077"/>
    </source>
</evidence>
<gene>
    <name evidence="2" type="ORF">NHN17_24970</name>
</gene>
<dbReference type="Gene3D" id="1.10.10.10">
    <property type="entry name" value="Winged helix-like DNA-binding domain superfamily/Winged helix DNA-binding domain"/>
    <property type="match status" value="1"/>
</dbReference>
<dbReference type="InterPro" id="IPR036388">
    <property type="entry name" value="WH-like_DNA-bd_sf"/>
</dbReference>
<dbReference type="InterPro" id="IPR005471">
    <property type="entry name" value="Tscrpt_reg_IclR_N"/>
</dbReference>
<dbReference type="SUPFAM" id="SSF46785">
    <property type="entry name" value="Winged helix' DNA-binding domain"/>
    <property type="match status" value="1"/>
</dbReference>
<sequence>MVNISSQERNLFLLVLISEALQPLTAGDLLKLSGFSKSTLYRQLNYLKHWGLLSEYNGRFYSGPVTLSLGQALLRSMLSEGLEQLKTIGCTAELLLPSSPDTDRKESGDRKS</sequence>
<accession>A0ABT1N959</accession>
<name>A0ABT1N959_9GAMM</name>
<dbReference type="Pfam" id="PF09339">
    <property type="entry name" value="HTH_IclR"/>
    <property type="match status" value="1"/>
</dbReference>